<dbReference type="PANTHER" id="PTHR46796:SF13">
    <property type="entry name" value="HTH-TYPE TRANSCRIPTIONAL ACTIVATOR RHAS"/>
    <property type="match status" value="1"/>
</dbReference>
<keyword evidence="1" id="KW-0963">Cytoplasm</keyword>
<reference evidence="7 8" key="1">
    <citation type="submission" date="2023-06" db="EMBL/GenBank/DDBJ databases">
        <title>Whole genome sequence of Oscillatoria calcuttensis NRMC-F 0142.</title>
        <authorList>
            <person name="Shakena Fathima T."/>
            <person name="Muralitharan G."/>
            <person name="Thajuddin N."/>
        </authorList>
    </citation>
    <scope>NUCLEOTIDE SEQUENCE [LARGE SCALE GENOMIC DNA]</scope>
    <source>
        <strain evidence="7 8">NRMC-F 0142</strain>
    </source>
</reference>
<keyword evidence="2" id="KW-0805">Transcription regulation</keyword>
<dbReference type="PROSITE" id="PS00041">
    <property type="entry name" value="HTH_ARAC_FAMILY_1"/>
    <property type="match status" value="1"/>
</dbReference>
<evidence type="ECO:0000313" key="7">
    <source>
        <dbReference type="EMBL" id="MDL5057454.1"/>
    </source>
</evidence>
<comment type="caution">
    <text evidence="7">The sequence shown here is derived from an EMBL/GenBank/DDBJ whole genome shotgun (WGS) entry which is preliminary data.</text>
</comment>
<dbReference type="Gene3D" id="2.60.120.10">
    <property type="entry name" value="Jelly Rolls"/>
    <property type="match status" value="1"/>
</dbReference>
<evidence type="ECO:0000313" key="8">
    <source>
        <dbReference type="Proteomes" id="UP001230986"/>
    </source>
</evidence>
<keyword evidence="3" id="KW-0238">DNA-binding</keyword>
<evidence type="ECO:0000256" key="4">
    <source>
        <dbReference type="ARBA" id="ARBA00023159"/>
    </source>
</evidence>
<gene>
    <name evidence="7" type="ORF">QQ055_08285</name>
</gene>
<dbReference type="InterPro" id="IPR018060">
    <property type="entry name" value="HTH_AraC"/>
</dbReference>
<dbReference type="RefSeq" id="WP_285964250.1">
    <property type="nucleotide sequence ID" value="NZ_JASVEJ010000031.1"/>
</dbReference>
<evidence type="ECO:0000256" key="5">
    <source>
        <dbReference type="ARBA" id="ARBA00023163"/>
    </source>
</evidence>
<evidence type="ECO:0000256" key="3">
    <source>
        <dbReference type="ARBA" id="ARBA00023125"/>
    </source>
</evidence>
<organism evidence="7 8">
    <name type="scientific">Geitlerinema calcuttense NRMC-F 0142</name>
    <dbReference type="NCBI Taxonomy" id="2922238"/>
    <lineage>
        <taxon>Bacteria</taxon>
        <taxon>Bacillati</taxon>
        <taxon>Cyanobacteriota</taxon>
        <taxon>Cyanophyceae</taxon>
        <taxon>Geitlerinematales</taxon>
        <taxon>Geitlerinemataceae</taxon>
        <taxon>Geitlerinema</taxon>
    </lineage>
</organism>
<dbReference type="Pfam" id="PF02311">
    <property type="entry name" value="AraC_binding"/>
    <property type="match status" value="1"/>
</dbReference>
<dbReference type="SMART" id="SM00342">
    <property type="entry name" value="HTH_ARAC"/>
    <property type="match status" value="1"/>
</dbReference>
<keyword evidence="8" id="KW-1185">Reference proteome</keyword>
<dbReference type="Pfam" id="PF12833">
    <property type="entry name" value="HTH_18"/>
    <property type="match status" value="1"/>
</dbReference>
<dbReference type="Gene3D" id="1.10.10.60">
    <property type="entry name" value="Homeodomain-like"/>
    <property type="match status" value="2"/>
</dbReference>
<evidence type="ECO:0000256" key="2">
    <source>
        <dbReference type="ARBA" id="ARBA00023015"/>
    </source>
</evidence>
<dbReference type="InterPro" id="IPR020449">
    <property type="entry name" value="Tscrpt_reg_AraC-type_HTH"/>
</dbReference>
<dbReference type="InterPro" id="IPR009057">
    <property type="entry name" value="Homeodomain-like_sf"/>
</dbReference>
<accession>A0ABT7LZM6</accession>
<dbReference type="InterPro" id="IPR003313">
    <property type="entry name" value="AraC-bd"/>
</dbReference>
<dbReference type="InterPro" id="IPR037923">
    <property type="entry name" value="HTH-like"/>
</dbReference>
<keyword evidence="5" id="KW-0804">Transcription</keyword>
<proteinExistence type="predicted"/>
<dbReference type="Proteomes" id="UP001230986">
    <property type="component" value="Unassembled WGS sequence"/>
</dbReference>
<feature type="domain" description="HTH araC/xylS-type" evidence="6">
    <location>
        <begin position="201"/>
        <end position="300"/>
    </location>
</feature>
<dbReference type="PANTHER" id="PTHR46796">
    <property type="entry name" value="HTH-TYPE TRANSCRIPTIONAL ACTIVATOR RHAS-RELATED"/>
    <property type="match status" value="1"/>
</dbReference>
<keyword evidence="4" id="KW-0010">Activator</keyword>
<sequence>MKKKSSPPATLICLTNPKVPGFAEFGSWTKDKRQPLEYHRNKGVEIVLVTKGHVCWQINGRECRVKSGEVFWSFPWEIHGSPDGMDAAFECLFVIFRSANGRGKKGNENLFHPAFELEKSLIRRLFQVLNKAQERVFKASGLLKELTIRTVEELSKMQAAHPHKAHAMGKVLLLDILDTLETREKMRPSAAHPGHVPLKVRNLVDRLNESPHHPWSLQEMSGVCGLKRTMFTDYFIRLTGDSPMMWLNRVRVRKARERLAQETSPSMTDIALDCGFSSSQYFAKVFKDYTGMTPTDYSHSFKKK</sequence>
<dbReference type="PRINTS" id="PR00032">
    <property type="entry name" value="HTHARAC"/>
</dbReference>
<dbReference type="InterPro" id="IPR050204">
    <property type="entry name" value="AraC_XylS_family_regulators"/>
</dbReference>
<evidence type="ECO:0000259" key="6">
    <source>
        <dbReference type="PROSITE" id="PS01124"/>
    </source>
</evidence>
<dbReference type="SUPFAM" id="SSF51215">
    <property type="entry name" value="Regulatory protein AraC"/>
    <property type="match status" value="1"/>
</dbReference>
<dbReference type="SUPFAM" id="SSF46689">
    <property type="entry name" value="Homeodomain-like"/>
    <property type="match status" value="1"/>
</dbReference>
<dbReference type="InterPro" id="IPR018062">
    <property type="entry name" value="HTH_AraC-typ_CS"/>
</dbReference>
<dbReference type="PROSITE" id="PS01124">
    <property type="entry name" value="HTH_ARAC_FAMILY_2"/>
    <property type="match status" value="1"/>
</dbReference>
<protein>
    <submittedName>
        <fullName evidence="7">AraC family transcriptional regulator</fullName>
    </submittedName>
</protein>
<evidence type="ECO:0000256" key="1">
    <source>
        <dbReference type="ARBA" id="ARBA00022490"/>
    </source>
</evidence>
<dbReference type="EMBL" id="JASVEJ010000031">
    <property type="protein sequence ID" value="MDL5057454.1"/>
    <property type="molecule type" value="Genomic_DNA"/>
</dbReference>
<dbReference type="InterPro" id="IPR014710">
    <property type="entry name" value="RmlC-like_jellyroll"/>
</dbReference>
<name>A0ABT7LZM6_9CYAN</name>